<sequence length="68" mass="7561">MGDATRFNDNSKVFIRQSQPSHLTQMNYPFSYSGEMGGASGLGWLNNANVCRNSKIFSLRDGGDTYFC</sequence>
<evidence type="ECO:0000313" key="1">
    <source>
        <dbReference type="EMBL" id="KIM39277.1"/>
    </source>
</evidence>
<protein>
    <submittedName>
        <fullName evidence="1">Uncharacterized protein</fullName>
    </submittedName>
</protein>
<dbReference type="Proteomes" id="UP000053424">
    <property type="component" value="Unassembled WGS sequence"/>
</dbReference>
<organism evidence="1 2">
    <name type="scientific">Hebeloma cylindrosporum</name>
    <dbReference type="NCBI Taxonomy" id="76867"/>
    <lineage>
        <taxon>Eukaryota</taxon>
        <taxon>Fungi</taxon>
        <taxon>Dikarya</taxon>
        <taxon>Basidiomycota</taxon>
        <taxon>Agaricomycotina</taxon>
        <taxon>Agaricomycetes</taxon>
        <taxon>Agaricomycetidae</taxon>
        <taxon>Agaricales</taxon>
        <taxon>Agaricineae</taxon>
        <taxon>Hymenogastraceae</taxon>
        <taxon>Hebeloma</taxon>
    </lineage>
</organism>
<dbReference type="HOGENOM" id="CLU_2794215_0_0_1"/>
<name>A0A0C2YE31_HEBCY</name>
<keyword evidence="2" id="KW-1185">Reference proteome</keyword>
<gene>
    <name evidence="1" type="ORF">M413DRAFT_447220</name>
</gene>
<dbReference type="EMBL" id="KN831786">
    <property type="protein sequence ID" value="KIM39277.1"/>
    <property type="molecule type" value="Genomic_DNA"/>
</dbReference>
<proteinExistence type="predicted"/>
<reference evidence="2" key="2">
    <citation type="submission" date="2015-01" db="EMBL/GenBank/DDBJ databases">
        <title>Evolutionary Origins and Diversification of the Mycorrhizal Mutualists.</title>
        <authorList>
            <consortium name="DOE Joint Genome Institute"/>
            <consortium name="Mycorrhizal Genomics Consortium"/>
            <person name="Kohler A."/>
            <person name="Kuo A."/>
            <person name="Nagy L.G."/>
            <person name="Floudas D."/>
            <person name="Copeland A."/>
            <person name="Barry K.W."/>
            <person name="Cichocki N."/>
            <person name="Veneault-Fourrey C."/>
            <person name="LaButti K."/>
            <person name="Lindquist E.A."/>
            <person name="Lipzen A."/>
            <person name="Lundell T."/>
            <person name="Morin E."/>
            <person name="Murat C."/>
            <person name="Riley R."/>
            <person name="Ohm R."/>
            <person name="Sun H."/>
            <person name="Tunlid A."/>
            <person name="Henrissat B."/>
            <person name="Grigoriev I.V."/>
            <person name="Hibbett D.S."/>
            <person name="Martin F."/>
        </authorList>
    </citation>
    <scope>NUCLEOTIDE SEQUENCE [LARGE SCALE GENOMIC DNA]</scope>
    <source>
        <strain evidence="2">h7</strain>
    </source>
</reference>
<accession>A0A0C2YE31</accession>
<reference evidence="1 2" key="1">
    <citation type="submission" date="2014-04" db="EMBL/GenBank/DDBJ databases">
        <authorList>
            <consortium name="DOE Joint Genome Institute"/>
            <person name="Kuo A."/>
            <person name="Gay G."/>
            <person name="Dore J."/>
            <person name="Kohler A."/>
            <person name="Nagy L.G."/>
            <person name="Floudas D."/>
            <person name="Copeland A."/>
            <person name="Barry K.W."/>
            <person name="Cichocki N."/>
            <person name="Veneault-Fourrey C."/>
            <person name="LaButti K."/>
            <person name="Lindquist E.A."/>
            <person name="Lipzen A."/>
            <person name="Lundell T."/>
            <person name="Morin E."/>
            <person name="Murat C."/>
            <person name="Sun H."/>
            <person name="Tunlid A."/>
            <person name="Henrissat B."/>
            <person name="Grigoriev I.V."/>
            <person name="Hibbett D.S."/>
            <person name="Martin F."/>
            <person name="Nordberg H.P."/>
            <person name="Cantor M.N."/>
            <person name="Hua S.X."/>
        </authorList>
    </citation>
    <scope>NUCLEOTIDE SEQUENCE [LARGE SCALE GENOMIC DNA]</scope>
    <source>
        <strain evidence="2">h7</strain>
    </source>
</reference>
<dbReference type="AlphaFoldDB" id="A0A0C2YE31"/>
<evidence type="ECO:0000313" key="2">
    <source>
        <dbReference type="Proteomes" id="UP000053424"/>
    </source>
</evidence>